<sequence>MSDSDAIPSHVHVAFLPSSGMGHLLPFLRLAAALIRHRCSVTLITTHPIVSSAESQAISTFLSAFPQVTEKKFTLIPLDPTTANSNTTDPFFLQWETIRRSAHLLSLSCLHRLRLSRFSSPI</sequence>
<accession>A0ABR2BLQ5</accession>
<comment type="caution">
    <text evidence="1">The sequence shown here is derived from an EMBL/GenBank/DDBJ whole genome shotgun (WGS) entry which is preliminary data.</text>
</comment>
<dbReference type="SUPFAM" id="SSF53756">
    <property type="entry name" value="UDP-Glycosyltransferase/glycogen phosphorylase"/>
    <property type="match status" value="1"/>
</dbReference>
<dbReference type="Proteomes" id="UP001472677">
    <property type="component" value="Unassembled WGS sequence"/>
</dbReference>
<protein>
    <submittedName>
        <fullName evidence="1">Uncharacterized protein</fullName>
    </submittedName>
</protein>
<proteinExistence type="predicted"/>
<gene>
    <name evidence="1" type="ORF">V6N12_025184</name>
</gene>
<reference evidence="1 2" key="1">
    <citation type="journal article" date="2024" name="G3 (Bethesda)">
        <title>Genome assembly of Hibiscus sabdariffa L. provides insights into metabolisms of medicinal natural products.</title>
        <authorList>
            <person name="Kim T."/>
        </authorList>
    </citation>
    <scope>NUCLEOTIDE SEQUENCE [LARGE SCALE GENOMIC DNA]</scope>
    <source>
        <strain evidence="1">TK-2024</strain>
        <tissue evidence="1">Old leaves</tissue>
    </source>
</reference>
<dbReference type="EMBL" id="JBBPBM010000104">
    <property type="protein sequence ID" value="KAK8508081.1"/>
    <property type="molecule type" value="Genomic_DNA"/>
</dbReference>
<evidence type="ECO:0000313" key="1">
    <source>
        <dbReference type="EMBL" id="KAK8508081.1"/>
    </source>
</evidence>
<evidence type="ECO:0000313" key="2">
    <source>
        <dbReference type="Proteomes" id="UP001472677"/>
    </source>
</evidence>
<dbReference type="Gene3D" id="3.40.50.2000">
    <property type="entry name" value="Glycogen Phosphorylase B"/>
    <property type="match status" value="1"/>
</dbReference>
<name>A0ABR2BLQ5_9ROSI</name>
<keyword evidence="2" id="KW-1185">Reference proteome</keyword>
<organism evidence="1 2">
    <name type="scientific">Hibiscus sabdariffa</name>
    <name type="common">roselle</name>
    <dbReference type="NCBI Taxonomy" id="183260"/>
    <lineage>
        <taxon>Eukaryota</taxon>
        <taxon>Viridiplantae</taxon>
        <taxon>Streptophyta</taxon>
        <taxon>Embryophyta</taxon>
        <taxon>Tracheophyta</taxon>
        <taxon>Spermatophyta</taxon>
        <taxon>Magnoliopsida</taxon>
        <taxon>eudicotyledons</taxon>
        <taxon>Gunneridae</taxon>
        <taxon>Pentapetalae</taxon>
        <taxon>rosids</taxon>
        <taxon>malvids</taxon>
        <taxon>Malvales</taxon>
        <taxon>Malvaceae</taxon>
        <taxon>Malvoideae</taxon>
        <taxon>Hibiscus</taxon>
    </lineage>
</organism>